<gene>
    <name evidence="3" type="ORF">BCR34DRAFT_560575</name>
</gene>
<dbReference type="Proteomes" id="UP000193144">
    <property type="component" value="Unassembled WGS sequence"/>
</dbReference>
<feature type="region of interest" description="Disordered" evidence="2">
    <location>
        <begin position="152"/>
        <end position="171"/>
    </location>
</feature>
<keyword evidence="1" id="KW-0175">Coiled coil</keyword>
<dbReference type="PANTHER" id="PTHR15885">
    <property type="entry name" value="COILED-COIL DOMAIN-CONTAINING PROTEIN 174"/>
    <property type="match status" value="1"/>
</dbReference>
<reference evidence="3 4" key="1">
    <citation type="submission" date="2016-07" db="EMBL/GenBank/DDBJ databases">
        <title>Pervasive Adenine N6-methylation of Active Genes in Fungi.</title>
        <authorList>
            <consortium name="DOE Joint Genome Institute"/>
            <person name="Mondo S.J."/>
            <person name="Dannebaum R.O."/>
            <person name="Kuo R.C."/>
            <person name="Labutti K."/>
            <person name="Haridas S."/>
            <person name="Kuo A."/>
            <person name="Salamov A."/>
            <person name="Ahrendt S.R."/>
            <person name="Lipzen A."/>
            <person name="Sullivan W."/>
            <person name="Andreopoulos W.B."/>
            <person name="Clum A."/>
            <person name="Lindquist E."/>
            <person name="Daum C."/>
            <person name="Ramamoorthy G.K."/>
            <person name="Gryganskyi A."/>
            <person name="Culley D."/>
            <person name="Magnuson J.K."/>
            <person name="James T.Y."/>
            <person name="O'Malley M.A."/>
            <person name="Stajich J.E."/>
            <person name="Spatafora J.W."/>
            <person name="Visel A."/>
            <person name="Grigoriev I.V."/>
        </authorList>
    </citation>
    <scope>NUCLEOTIDE SEQUENCE [LARGE SCALE GENOMIC DNA]</scope>
    <source>
        <strain evidence="3 4">CBS 115471</strain>
    </source>
</reference>
<dbReference type="GO" id="GO:0005634">
    <property type="term" value="C:nucleus"/>
    <property type="evidence" value="ECO:0007669"/>
    <property type="project" value="TreeGrafter"/>
</dbReference>
<evidence type="ECO:0000313" key="3">
    <source>
        <dbReference type="EMBL" id="ORY14283.1"/>
    </source>
</evidence>
<comment type="caution">
    <text evidence="3">The sequence shown here is derived from an EMBL/GenBank/DDBJ whole genome shotgun (WGS) entry which is preliminary data.</text>
</comment>
<feature type="compositionally biased region" description="Basic and acidic residues" evidence="2">
    <location>
        <begin position="90"/>
        <end position="111"/>
    </location>
</feature>
<dbReference type="OrthoDB" id="333551at2759"/>
<dbReference type="STRING" id="1231657.A0A1Y1ZVI8"/>
<evidence type="ECO:0000256" key="1">
    <source>
        <dbReference type="ARBA" id="ARBA00023054"/>
    </source>
</evidence>
<dbReference type="EMBL" id="MCFA01000034">
    <property type="protein sequence ID" value="ORY14283.1"/>
    <property type="molecule type" value="Genomic_DNA"/>
</dbReference>
<dbReference type="Pfam" id="PF13300">
    <property type="entry name" value="DUF4078"/>
    <property type="match status" value="1"/>
</dbReference>
<accession>A0A1Y1ZVI8</accession>
<sequence>MASKKDTSLYGSRPKSRTTAKEISSSSTLAFSSQLYSLIAASTSASASSTSKPAPGRTRPGKKDDIFTTHNKNVKKRALKDLEDASPALEQKHRGRTSDERTADAETWRRTKRKMEEKARLYDALKRGDISDSEEKYGVDFDAKWAEAQARGENLDASDADGAESNASDESLVSYLDEFGRRMEGTRAEAAREERNKRLAEEGEYRFSARPKPPENVIYGEVIQKEAFNPDEDIMQKMAELAAKRDKEPTPPPPEHFDGRKEIRTKGTGFFAFSTDEEERQRQMANLERERLETEAAREARKKQKEERAKLVAEKRRAVQQKKAKGKADRFLDSLGDLLPGGEEE</sequence>
<protein>
    <submittedName>
        <fullName evidence="3">Uncharacterized protein</fullName>
    </submittedName>
</protein>
<keyword evidence="4" id="KW-1185">Reference proteome</keyword>
<feature type="region of interest" description="Disordered" evidence="2">
    <location>
        <begin position="243"/>
        <end position="345"/>
    </location>
</feature>
<feature type="compositionally biased region" description="Basic and acidic residues" evidence="2">
    <location>
        <begin position="243"/>
        <end position="265"/>
    </location>
</feature>
<dbReference type="PANTHER" id="PTHR15885:SF1">
    <property type="entry name" value="COILED-COIL DOMAIN-CONTAINING PROTEIN 174"/>
    <property type="match status" value="1"/>
</dbReference>
<evidence type="ECO:0000256" key="2">
    <source>
        <dbReference type="SAM" id="MobiDB-lite"/>
    </source>
</evidence>
<evidence type="ECO:0000313" key="4">
    <source>
        <dbReference type="Proteomes" id="UP000193144"/>
    </source>
</evidence>
<name>A0A1Y1ZVI8_9PLEO</name>
<feature type="region of interest" description="Disordered" evidence="2">
    <location>
        <begin position="42"/>
        <end position="111"/>
    </location>
</feature>
<dbReference type="InterPro" id="IPR025066">
    <property type="entry name" value="CCDC174-like"/>
</dbReference>
<dbReference type="AlphaFoldDB" id="A0A1Y1ZVI8"/>
<organism evidence="3 4">
    <name type="scientific">Clohesyomyces aquaticus</name>
    <dbReference type="NCBI Taxonomy" id="1231657"/>
    <lineage>
        <taxon>Eukaryota</taxon>
        <taxon>Fungi</taxon>
        <taxon>Dikarya</taxon>
        <taxon>Ascomycota</taxon>
        <taxon>Pezizomycotina</taxon>
        <taxon>Dothideomycetes</taxon>
        <taxon>Pleosporomycetidae</taxon>
        <taxon>Pleosporales</taxon>
        <taxon>Lindgomycetaceae</taxon>
        <taxon>Clohesyomyces</taxon>
    </lineage>
</organism>
<feature type="compositionally biased region" description="Low complexity" evidence="2">
    <location>
        <begin position="42"/>
        <end position="51"/>
    </location>
</feature>
<feature type="compositionally biased region" description="Basic and acidic residues" evidence="2">
    <location>
        <begin position="279"/>
        <end position="317"/>
    </location>
</feature>
<feature type="region of interest" description="Disordered" evidence="2">
    <location>
        <begin position="1"/>
        <end position="29"/>
    </location>
</feature>
<proteinExistence type="predicted"/>